<dbReference type="InterPro" id="IPR045582">
    <property type="entry name" value="Trehalase-like_N"/>
</dbReference>
<dbReference type="FunFam" id="1.50.10.10:FF:000005">
    <property type="entry name" value="Glycosyl hydrolase, glucoamylase"/>
    <property type="match status" value="1"/>
</dbReference>
<evidence type="ECO:0000256" key="11">
    <source>
        <dbReference type="ARBA" id="ARBA00060615"/>
    </source>
</evidence>
<evidence type="ECO:0000256" key="1">
    <source>
        <dbReference type="ARBA" id="ARBA00001576"/>
    </source>
</evidence>
<comment type="catalytic activity">
    <reaction evidence="1">
        <text>alpha,alpha-trehalose + H2O = alpha-D-glucose + beta-D-glucose</text>
        <dbReference type="Rhea" id="RHEA:32675"/>
        <dbReference type="ChEBI" id="CHEBI:15377"/>
        <dbReference type="ChEBI" id="CHEBI:15903"/>
        <dbReference type="ChEBI" id="CHEBI:16551"/>
        <dbReference type="ChEBI" id="CHEBI:17925"/>
        <dbReference type="EC" id="3.2.1.28"/>
    </reaction>
</comment>
<protein>
    <recommendedName>
        <fullName evidence="4">Trehalase</fullName>
        <ecNumber evidence="3">3.2.1.28</ecNumber>
    </recommendedName>
    <alternativeName>
        <fullName evidence="8">Alpha,alpha-trehalase</fullName>
    </alternativeName>
    <alternativeName>
        <fullName evidence="9">Alpha,alpha-trehalose glucohydrolase</fullName>
    </alternativeName>
</protein>
<dbReference type="GO" id="GO:0005993">
    <property type="term" value="P:trehalose catabolic process"/>
    <property type="evidence" value="ECO:0007669"/>
    <property type="project" value="UniProtKB-ARBA"/>
</dbReference>
<evidence type="ECO:0000313" key="15">
    <source>
        <dbReference type="Proteomes" id="UP001161325"/>
    </source>
</evidence>
<evidence type="ECO:0000259" key="12">
    <source>
        <dbReference type="Pfam" id="PF00723"/>
    </source>
</evidence>
<comment type="cofactor">
    <cofactor evidence="10">
        <name>phosphate</name>
        <dbReference type="ChEBI" id="CHEBI:43474"/>
    </cofactor>
</comment>
<comment type="caution">
    <text evidence="14">The sequence shown here is derived from an EMBL/GenBank/DDBJ whole genome shotgun (WGS) entry which is preliminary data.</text>
</comment>
<feature type="domain" description="GH15-like" evidence="12">
    <location>
        <begin position="222"/>
        <end position="583"/>
    </location>
</feature>
<dbReference type="InterPro" id="IPR008928">
    <property type="entry name" value="6-hairpin_glycosidase_sf"/>
</dbReference>
<dbReference type="PANTHER" id="PTHR31616">
    <property type="entry name" value="TREHALASE"/>
    <property type="match status" value="1"/>
</dbReference>
<evidence type="ECO:0000259" key="13">
    <source>
        <dbReference type="Pfam" id="PF19291"/>
    </source>
</evidence>
<evidence type="ECO:0000256" key="7">
    <source>
        <dbReference type="ARBA" id="ARBA00023295"/>
    </source>
</evidence>
<dbReference type="AlphaFoldDB" id="A0AA37QGI4"/>
<sequence length="617" mass="68548">MAGRIEDYALLGDCETAALVGADGSIDWLCWPRFDSGAAFAALLGGPEHGRWLVAPRDPDARSWRRYRGDTLILETDWVTGDGAVTVIDFMPLRGRQSDLVRLVIGRRGRVAMRTELVLRFDYGTTVPWVTQMNDGSPHGALRAIAGPDMIVLRTDVPLHGEHLTTVGEFTVGAGETVAFVMTHAPSHLVAPTPVDPLAALADTETFWTTWAARCRYEGEWRDAVMRSLLTLKALTYQPTGGIVAAPTTSLPEQIGGTRNWDYRYCWLRDATLTLLALMDAGYYDEAGAWRDWLLRAAAGSPSQLQILYGLAGERLLREWEVPWLPGYEGSRPVRVGNAAADQLQLDVYGEVLDALFQARRGGLPGSPEAWQLACSMLGHLETVWDRPDEGLWEVRGGRQHFTHSKVMTWVALDRVIRAVEHFEVEGPVDRWRALRRRVHADVCERAFDASRNTFVQAYGSQQLDASLLLIPLVGFLPPDDPRVRGTVAAIEQRLMLDGLVMRYDTRETDDGLPPGEGAFLACSFWLADNYVLQGRHDDARAMFERLLALRNDVGLLAEEYDPRLRRQVGNFPQAFSHVGVVGTAFNLARAMPARLRPAAQRAAKNGNGVQETGERR</sequence>
<dbReference type="Pfam" id="PF19291">
    <property type="entry name" value="TREH_N"/>
    <property type="match status" value="1"/>
</dbReference>
<evidence type="ECO:0000256" key="10">
    <source>
        <dbReference type="ARBA" id="ARBA00053030"/>
    </source>
</evidence>
<keyword evidence="6" id="KW-0119">Carbohydrate metabolism</keyword>
<dbReference type="EC" id="3.2.1.28" evidence="3"/>
<evidence type="ECO:0000256" key="3">
    <source>
        <dbReference type="ARBA" id="ARBA00012757"/>
    </source>
</evidence>
<dbReference type="RefSeq" id="WP_284350453.1">
    <property type="nucleotide sequence ID" value="NZ_BRXS01000004.1"/>
</dbReference>
<evidence type="ECO:0000313" key="14">
    <source>
        <dbReference type="EMBL" id="GLC25980.1"/>
    </source>
</evidence>
<gene>
    <name evidence="14" type="ORF">rosag_24930</name>
</gene>
<dbReference type="GO" id="GO:0004555">
    <property type="term" value="F:alpha,alpha-trehalase activity"/>
    <property type="evidence" value="ECO:0007669"/>
    <property type="project" value="UniProtKB-EC"/>
</dbReference>
<evidence type="ECO:0000256" key="9">
    <source>
        <dbReference type="ARBA" id="ARBA00031637"/>
    </source>
</evidence>
<organism evidence="14 15">
    <name type="scientific">Roseisolibacter agri</name>
    <dbReference type="NCBI Taxonomy" id="2014610"/>
    <lineage>
        <taxon>Bacteria</taxon>
        <taxon>Pseudomonadati</taxon>
        <taxon>Gemmatimonadota</taxon>
        <taxon>Gemmatimonadia</taxon>
        <taxon>Gemmatimonadales</taxon>
        <taxon>Gemmatimonadaceae</taxon>
        <taxon>Roseisolibacter</taxon>
    </lineage>
</organism>
<proteinExistence type="inferred from homology"/>
<dbReference type="InterPro" id="IPR011613">
    <property type="entry name" value="GH15-like"/>
</dbReference>
<dbReference type="SUPFAM" id="SSF48208">
    <property type="entry name" value="Six-hairpin glycosidases"/>
    <property type="match status" value="1"/>
</dbReference>
<keyword evidence="15" id="KW-1185">Reference proteome</keyword>
<dbReference type="PANTHER" id="PTHR31616:SF0">
    <property type="entry name" value="GLUCAN 1,4-ALPHA-GLUCOSIDASE"/>
    <property type="match status" value="1"/>
</dbReference>
<evidence type="ECO:0000256" key="4">
    <source>
        <dbReference type="ARBA" id="ARBA00019905"/>
    </source>
</evidence>
<evidence type="ECO:0000256" key="5">
    <source>
        <dbReference type="ARBA" id="ARBA00022801"/>
    </source>
</evidence>
<comment type="pathway">
    <text evidence="11">Glycan degradation; trehalose degradation; D-glucose from alpha,alpha-trehalose: step 1/1.</text>
</comment>
<feature type="domain" description="Trehalase-like N-terminal" evidence="13">
    <location>
        <begin position="2"/>
        <end position="136"/>
    </location>
</feature>
<keyword evidence="7" id="KW-0326">Glycosidase</keyword>
<dbReference type="Gene3D" id="1.50.10.10">
    <property type="match status" value="1"/>
</dbReference>
<dbReference type="InterPro" id="IPR012341">
    <property type="entry name" value="6hp_glycosidase-like_sf"/>
</dbReference>
<evidence type="ECO:0000256" key="6">
    <source>
        <dbReference type="ARBA" id="ARBA00023277"/>
    </source>
</evidence>
<evidence type="ECO:0000256" key="2">
    <source>
        <dbReference type="ARBA" id="ARBA00006188"/>
    </source>
</evidence>
<accession>A0AA37QGI4</accession>
<comment type="similarity">
    <text evidence="2">Belongs to the glycosyl hydrolase 15 family.</text>
</comment>
<reference evidence="14" key="1">
    <citation type="submission" date="2022-08" db="EMBL/GenBank/DDBJ databases">
        <title>Draft genome sequencing of Roseisolibacter agri AW1220.</title>
        <authorList>
            <person name="Tobiishi Y."/>
            <person name="Tonouchi A."/>
        </authorList>
    </citation>
    <scope>NUCLEOTIDE SEQUENCE</scope>
    <source>
        <strain evidence="14">AW1220</strain>
    </source>
</reference>
<keyword evidence="5" id="KW-0378">Hydrolase</keyword>
<dbReference type="Pfam" id="PF00723">
    <property type="entry name" value="Glyco_hydro_15"/>
    <property type="match status" value="1"/>
</dbReference>
<dbReference type="EMBL" id="BRXS01000004">
    <property type="protein sequence ID" value="GLC25980.1"/>
    <property type="molecule type" value="Genomic_DNA"/>
</dbReference>
<name>A0AA37QGI4_9BACT</name>
<evidence type="ECO:0000256" key="8">
    <source>
        <dbReference type="ARBA" id="ARBA00030473"/>
    </source>
</evidence>
<dbReference type="Proteomes" id="UP001161325">
    <property type="component" value="Unassembled WGS sequence"/>
</dbReference>